<proteinExistence type="predicted"/>
<dbReference type="EMBL" id="FAXN01000039">
    <property type="protein sequence ID" value="CUV65568.1"/>
    <property type="molecule type" value="Genomic_DNA"/>
</dbReference>
<dbReference type="CDD" id="cd02440">
    <property type="entry name" value="AdoMet_MTases"/>
    <property type="match status" value="1"/>
</dbReference>
<dbReference type="EC" id="2.1.1.-" evidence="3"/>
<dbReference type="GO" id="GO:0032259">
    <property type="term" value="P:methylation"/>
    <property type="evidence" value="ECO:0007669"/>
    <property type="project" value="UniProtKB-KW"/>
</dbReference>
<reference evidence="3" key="1">
    <citation type="submission" date="2015-11" db="EMBL/GenBank/DDBJ databases">
        <authorList>
            <person name="Zhang Y."/>
            <person name="Guo Z."/>
        </authorList>
    </citation>
    <scope>NUCLEOTIDE SEQUENCE</scope>
    <source>
        <strain evidence="3">BN30871</strain>
    </source>
</reference>
<gene>
    <name evidence="3" type="ORF">BN3087_390019</name>
</gene>
<keyword evidence="3" id="KW-0489">Methyltransferase</keyword>
<evidence type="ECO:0000313" key="3">
    <source>
        <dbReference type="EMBL" id="CUV65568.1"/>
    </source>
</evidence>
<feature type="domain" description="Methyltransferase type 11" evidence="2">
    <location>
        <begin position="45"/>
        <end position="138"/>
    </location>
</feature>
<dbReference type="PANTHER" id="PTHR43861:SF3">
    <property type="entry name" value="PUTATIVE (AFU_ORTHOLOGUE AFUA_2G14390)-RELATED"/>
    <property type="match status" value="1"/>
</dbReference>
<evidence type="ECO:0000256" key="1">
    <source>
        <dbReference type="ARBA" id="ARBA00022679"/>
    </source>
</evidence>
<protein>
    <submittedName>
        <fullName evidence="3">Putative methyltransferase</fullName>
        <ecNumber evidence="3">2.1.1.-</ecNumber>
    </submittedName>
</protein>
<dbReference type="GO" id="GO:0008757">
    <property type="term" value="F:S-adenosylmethionine-dependent methyltransferase activity"/>
    <property type="evidence" value="ECO:0007669"/>
    <property type="project" value="InterPro"/>
</dbReference>
<evidence type="ECO:0000259" key="2">
    <source>
        <dbReference type="Pfam" id="PF08241"/>
    </source>
</evidence>
<dbReference type="InterPro" id="IPR013216">
    <property type="entry name" value="Methyltransf_11"/>
</dbReference>
<dbReference type="AlphaFoldDB" id="A0A0S4XMN3"/>
<keyword evidence="1 3" id="KW-0808">Transferase</keyword>
<organism evidence="3">
    <name type="scientific">Sulfurovum sp. enrichment culture clone C5</name>
    <dbReference type="NCBI Taxonomy" id="497650"/>
    <lineage>
        <taxon>Bacteria</taxon>
        <taxon>Pseudomonadati</taxon>
        <taxon>Campylobacterota</taxon>
        <taxon>Epsilonproteobacteria</taxon>
        <taxon>Campylobacterales</taxon>
        <taxon>Sulfurovaceae</taxon>
        <taxon>Sulfurovum</taxon>
        <taxon>environmental samples</taxon>
    </lineage>
</organism>
<dbReference type="PANTHER" id="PTHR43861">
    <property type="entry name" value="TRANS-ACONITATE 2-METHYLTRANSFERASE-RELATED"/>
    <property type="match status" value="1"/>
</dbReference>
<dbReference type="InterPro" id="IPR029063">
    <property type="entry name" value="SAM-dependent_MTases_sf"/>
</dbReference>
<accession>A0A0S4XMN3</accession>
<dbReference type="Pfam" id="PF08241">
    <property type="entry name" value="Methyltransf_11"/>
    <property type="match status" value="1"/>
</dbReference>
<dbReference type="Gene3D" id="3.40.50.150">
    <property type="entry name" value="Vaccinia Virus protein VP39"/>
    <property type="match status" value="1"/>
</dbReference>
<dbReference type="SUPFAM" id="SSF53335">
    <property type="entry name" value="S-adenosyl-L-methionine-dependent methyltransferases"/>
    <property type="match status" value="1"/>
</dbReference>
<name>A0A0S4XMN3_9BACT</name>
<sequence length="203" mass="22499">MKKQDLFEKKSKNWDMSSTRVKNAKEIADVILKNISIQKEMVLADFGAGTGLLTYFLAPNISKIVAIDNSKSMLDEFLAKQNEFLCDTEVIYGDISECGNDLKFDGVVSSMTIHHVENIKELFLKLFNMVNSGGFIAIADLDSEDGTFHGDNTGVFHFGFDRGELEAIAKEVGFDDIKFETANIIEKPNGAFTVFAMTATKIS</sequence>